<comment type="caution">
    <text evidence="2">The sequence shown here is derived from an EMBL/GenBank/DDBJ whole genome shotgun (WGS) entry which is preliminary data.</text>
</comment>
<dbReference type="Pfam" id="PF04233">
    <property type="entry name" value="Phage_Mu_F"/>
    <property type="match status" value="1"/>
</dbReference>
<dbReference type="EMBL" id="WMZJ01000002">
    <property type="protein sequence ID" value="MTS53960.1"/>
    <property type="molecule type" value="Genomic_DNA"/>
</dbReference>
<gene>
    <name evidence="2" type="ORF">GMC94_03490</name>
</gene>
<proteinExistence type="predicted"/>
<dbReference type="InterPro" id="IPR006528">
    <property type="entry name" value="Phage_head_morphogenesis_dom"/>
</dbReference>
<evidence type="ECO:0000313" key="3">
    <source>
        <dbReference type="Proteomes" id="UP000441330"/>
    </source>
</evidence>
<name>A0A7X2X390_STRPA</name>
<feature type="domain" description="Phage head morphogenesis" evidence="1">
    <location>
        <begin position="207"/>
        <end position="294"/>
    </location>
</feature>
<evidence type="ECO:0000313" key="2">
    <source>
        <dbReference type="EMBL" id="MTS53960.1"/>
    </source>
</evidence>
<dbReference type="NCBIfam" id="TIGR01641">
    <property type="entry name" value="phageSPP1_gp7"/>
    <property type="match status" value="1"/>
</dbReference>
<dbReference type="RefSeq" id="WP_129824282.1">
    <property type="nucleotide sequence ID" value="NZ_RCYS01000002.1"/>
</dbReference>
<accession>A0A7X2X390</accession>
<reference evidence="2 3" key="1">
    <citation type="journal article" date="2019" name="Nat. Med.">
        <title>A library of human gut bacterial isolates paired with longitudinal multiomics data enables mechanistic microbiome research.</title>
        <authorList>
            <person name="Poyet M."/>
            <person name="Groussin M."/>
            <person name="Gibbons S.M."/>
            <person name="Avila-Pacheco J."/>
            <person name="Jiang X."/>
            <person name="Kearney S.M."/>
            <person name="Perrotta A.R."/>
            <person name="Berdy B."/>
            <person name="Zhao S."/>
            <person name="Lieberman T.D."/>
            <person name="Swanson P.K."/>
            <person name="Smith M."/>
            <person name="Roesemann S."/>
            <person name="Alexander J.E."/>
            <person name="Rich S.A."/>
            <person name="Livny J."/>
            <person name="Vlamakis H."/>
            <person name="Clish C."/>
            <person name="Bullock K."/>
            <person name="Deik A."/>
            <person name="Scott J."/>
            <person name="Pierce K.A."/>
            <person name="Xavier R.J."/>
            <person name="Alm E.J."/>
        </authorList>
    </citation>
    <scope>NUCLEOTIDE SEQUENCE [LARGE SCALE GENOMIC DNA]</scope>
    <source>
        <strain evidence="2 3">BIOML-A1</strain>
    </source>
</reference>
<dbReference type="Proteomes" id="UP000441330">
    <property type="component" value="Unassembled WGS sequence"/>
</dbReference>
<evidence type="ECO:0000259" key="1">
    <source>
        <dbReference type="Pfam" id="PF04233"/>
    </source>
</evidence>
<protein>
    <submittedName>
        <fullName evidence="2">Phage head morphogenesis protein</fullName>
    </submittedName>
</protein>
<dbReference type="AlphaFoldDB" id="A0A7X2X390"/>
<organism evidence="2 3">
    <name type="scientific">Streptococcus parasanguinis</name>
    <dbReference type="NCBI Taxonomy" id="1318"/>
    <lineage>
        <taxon>Bacteria</taxon>
        <taxon>Bacillati</taxon>
        <taxon>Bacillota</taxon>
        <taxon>Bacilli</taxon>
        <taxon>Lactobacillales</taxon>
        <taxon>Streptococcaceae</taxon>
        <taxon>Streptococcus</taxon>
    </lineage>
</organism>
<sequence length="321" mass="37221">MNLKIADNKRYNAERKAQTALMKRDLDRERILVEIYQESYNRLQAQIDRFYINYAGREGLTKQEAMKRADRMDVTKFNKKAYKAVKEKDFSPATNEWLRVYNLKMKVSRLELLKAELDLEIQNLTAETYEMFDKARRSEILSEFERQAGILGNSSKGVKRRLEAILDADFYGESFSNRVWGKTGLQQTLQKDVFASLNRIYTDMMGYKQERDRLAKKYGASRSSAERLIKTEIARINADTQKEMLVANEFTHFVFVAEPGACEICAPLDGKAFPVDELEKGVNMYPMHPNCRCSGYGHIELKYKKGGSTLNDFKLNEEDEI</sequence>